<evidence type="ECO:0000313" key="2">
    <source>
        <dbReference type="Proteomes" id="UP000001362"/>
    </source>
</evidence>
<evidence type="ECO:0000313" key="1">
    <source>
        <dbReference type="EMBL" id="ACK78055.1"/>
    </source>
</evidence>
<accession>B7J5M5</accession>
<dbReference type="KEGG" id="afr:AFE_2237"/>
<organism evidence="1 2">
    <name type="scientific">Acidithiobacillus ferrooxidans (strain ATCC 23270 / DSM 14882 / CIP 104768 / NCIMB 8455)</name>
    <name type="common">Ferrobacillus ferrooxidans (strain ATCC 23270)</name>
    <dbReference type="NCBI Taxonomy" id="243159"/>
    <lineage>
        <taxon>Bacteria</taxon>
        <taxon>Pseudomonadati</taxon>
        <taxon>Pseudomonadota</taxon>
        <taxon>Acidithiobacillia</taxon>
        <taxon>Acidithiobacillales</taxon>
        <taxon>Acidithiobacillaceae</taxon>
        <taxon>Acidithiobacillus</taxon>
    </lineage>
</organism>
<protein>
    <submittedName>
        <fullName evidence="1">Uncharacterized protein</fullName>
    </submittedName>
</protein>
<name>B7J5M5_ACIF2</name>
<dbReference type="EMBL" id="CP001219">
    <property type="protein sequence ID" value="ACK78055.1"/>
    <property type="molecule type" value="Genomic_DNA"/>
</dbReference>
<keyword evidence="2" id="KW-1185">Reference proteome</keyword>
<proteinExistence type="predicted"/>
<sequence length="87" mass="9644">MPKGPAWKVRGLGISKGVACAASLTKHNRHPNADNAEIRVIERRCLIRGHCFLTATRLNIFSSRSIAGDGVDGPPQRIHWRCRVIEC</sequence>
<dbReference type="HOGENOM" id="CLU_2476311_0_0_6"/>
<dbReference type="STRING" id="243159.AFE_2237"/>
<dbReference type="Proteomes" id="UP000001362">
    <property type="component" value="Chromosome"/>
</dbReference>
<gene>
    <name evidence="1" type="ordered locus">AFE_2237</name>
</gene>
<dbReference type="PaxDb" id="243159-AFE_2237"/>
<reference evidence="1 2" key="1">
    <citation type="journal article" date="2008" name="BMC Genomics">
        <title>Acidithiobacillus ferrooxidans metabolism: from genome sequence to industrial applications.</title>
        <authorList>
            <person name="Valdes J."/>
            <person name="Pedroso I."/>
            <person name="Quatrini R."/>
            <person name="Dodson R.J."/>
            <person name="Tettelin H."/>
            <person name="Blake R.II."/>
            <person name="Eisen J.A."/>
            <person name="Holmes D.S."/>
        </authorList>
    </citation>
    <scope>NUCLEOTIDE SEQUENCE [LARGE SCALE GENOMIC DNA]</scope>
    <source>
        <strain evidence="2">ATCC 23270 / DSM 14882 / CIP 104768 / NCIMB 8455</strain>
    </source>
</reference>
<dbReference type="AlphaFoldDB" id="B7J5M5"/>